<feature type="transmembrane region" description="Helical" evidence="1">
    <location>
        <begin position="31"/>
        <end position="54"/>
    </location>
</feature>
<accession>A0A2I0KGR9</accession>
<keyword evidence="3" id="KW-1185">Reference proteome</keyword>
<reference evidence="2 3" key="1">
    <citation type="submission" date="2017-11" db="EMBL/GenBank/DDBJ databases">
        <title>De-novo sequencing of pomegranate (Punica granatum L.) genome.</title>
        <authorList>
            <person name="Akparov Z."/>
            <person name="Amiraslanov A."/>
            <person name="Hajiyeva S."/>
            <person name="Abbasov M."/>
            <person name="Kaur K."/>
            <person name="Hamwieh A."/>
            <person name="Solovyev V."/>
            <person name="Salamov A."/>
            <person name="Braich B."/>
            <person name="Kosarev P."/>
            <person name="Mahmoud A."/>
            <person name="Hajiyev E."/>
            <person name="Babayeva S."/>
            <person name="Izzatullayeva V."/>
            <person name="Mammadov A."/>
            <person name="Mammadov A."/>
            <person name="Sharifova S."/>
            <person name="Ojaghi J."/>
            <person name="Eynullazada K."/>
            <person name="Bayramov B."/>
            <person name="Abdulazimova A."/>
            <person name="Shahmuradov I."/>
        </authorList>
    </citation>
    <scope>NUCLEOTIDE SEQUENCE [LARGE SCALE GENOMIC DNA]</scope>
    <source>
        <strain evidence="3">cv. AG2017</strain>
        <tissue evidence="2">Leaf</tissue>
    </source>
</reference>
<evidence type="ECO:0000256" key="1">
    <source>
        <dbReference type="SAM" id="Phobius"/>
    </source>
</evidence>
<evidence type="ECO:0000313" key="3">
    <source>
        <dbReference type="Proteomes" id="UP000233551"/>
    </source>
</evidence>
<dbReference type="Proteomes" id="UP000233551">
    <property type="component" value="Unassembled WGS sequence"/>
</dbReference>
<dbReference type="EMBL" id="PGOL01000589">
    <property type="protein sequence ID" value="PKI67722.1"/>
    <property type="molecule type" value="Genomic_DNA"/>
</dbReference>
<keyword evidence="1" id="KW-1133">Transmembrane helix</keyword>
<name>A0A2I0KGR9_PUNGR</name>
<keyword evidence="1" id="KW-0472">Membrane</keyword>
<dbReference type="STRING" id="22663.A0A2I0KGR9"/>
<comment type="caution">
    <text evidence="2">The sequence shown here is derived from an EMBL/GenBank/DDBJ whole genome shotgun (WGS) entry which is preliminary data.</text>
</comment>
<protein>
    <submittedName>
        <fullName evidence="2">Uncharacterized protein</fullName>
    </submittedName>
</protein>
<sequence length="134" mass="14981">MSVVVGLLSETRMKKLLMLGLGWVKRGRGHLVVRTVAATFTMVFGSALFDVVNYRRRMSETGKRINPTYEVLITNHLLETSLMAIVGVKCNKECRMMTARSRIDKNIVDISLKIVSNPSGGPFAFEGSMQYLSH</sequence>
<proteinExistence type="predicted"/>
<dbReference type="AlphaFoldDB" id="A0A2I0KGR9"/>
<organism evidence="2 3">
    <name type="scientific">Punica granatum</name>
    <name type="common">Pomegranate</name>
    <dbReference type="NCBI Taxonomy" id="22663"/>
    <lineage>
        <taxon>Eukaryota</taxon>
        <taxon>Viridiplantae</taxon>
        <taxon>Streptophyta</taxon>
        <taxon>Embryophyta</taxon>
        <taxon>Tracheophyta</taxon>
        <taxon>Spermatophyta</taxon>
        <taxon>Magnoliopsida</taxon>
        <taxon>eudicotyledons</taxon>
        <taxon>Gunneridae</taxon>
        <taxon>Pentapetalae</taxon>
        <taxon>rosids</taxon>
        <taxon>malvids</taxon>
        <taxon>Myrtales</taxon>
        <taxon>Lythraceae</taxon>
        <taxon>Punica</taxon>
    </lineage>
</organism>
<keyword evidence="1" id="KW-0812">Transmembrane</keyword>
<gene>
    <name evidence="2" type="ORF">CRG98_011935</name>
</gene>
<evidence type="ECO:0000313" key="2">
    <source>
        <dbReference type="EMBL" id="PKI67722.1"/>
    </source>
</evidence>